<reference evidence="2" key="1">
    <citation type="submission" date="2014-04" db="EMBL/GenBank/DDBJ databases">
        <authorList>
            <person name="Harrison E."/>
        </authorList>
    </citation>
    <scope>NUCLEOTIDE SEQUENCE</scope>
    <source>
        <strain evidence="2">1756/51</strain>
    </source>
</reference>
<reference evidence="2" key="2">
    <citation type="journal article" date="2015" name="Sci. Rep.">
        <title>Genetic analysis of capsular polysaccharide synthesis gene clusters in 79 capsular types of Klebsiella spp.</title>
        <authorList>
            <person name="Pan Y.J."/>
            <person name="Lin T.L."/>
            <person name="Chen C.T."/>
            <person name="Chen Y.Y."/>
            <person name="Hsieh P.F."/>
            <person name="Hsu C.R."/>
            <person name="Wu M.C."/>
            <person name="Wang J.T."/>
        </authorList>
    </citation>
    <scope>NUCLEOTIDE SEQUENCE</scope>
    <source>
        <strain evidence="2">1756/51</strain>
    </source>
</reference>
<dbReference type="InterPro" id="IPR049458">
    <property type="entry name" value="EpsG-like"/>
</dbReference>
<dbReference type="AlphaFoldDB" id="A0A0P0YSB6"/>
<keyword evidence="1" id="KW-1133">Transmembrane helix</keyword>
<organism evidence="2">
    <name type="scientific">Klebsiella sp. 1756/51</name>
    <dbReference type="NCBI Taxonomy" id="1497825"/>
    <lineage>
        <taxon>Bacteria</taxon>
        <taxon>Pseudomonadati</taxon>
        <taxon>Pseudomonadota</taxon>
        <taxon>Gammaproteobacteria</taxon>
        <taxon>Enterobacterales</taxon>
        <taxon>Enterobacteriaceae</taxon>
        <taxon>Klebsiella/Raoultella group</taxon>
        <taxon>Klebsiella</taxon>
    </lineage>
</organism>
<dbReference type="Pfam" id="PF14897">
    <property type="entry name" value="EpsG"/>
    <property type="match status" value="1"/>
</dbReference>
<feature type="transmembrane region" description="Helical" evidence="1">
    <location>
        <begin position="259"/>
        <end position="286"/>
    </location>
</feature>
<gene>
    <name evidence="2" type="primary">wzy</name>
</gene>
<evidence type="ECO:0000313" key="2">
    <source>
        <dbReference type="EMBL" id="BAT23989.1"/>
    </source>
</evidence>
<feature type="transmembrane region" description="Helical" evidence="1">
    <location>
        <begin position="21"/>
        <end position="41"/>
    </location>
</feature>
<sequence>MYFIITSFILMVFSFISKKKLFYVSFPFVALFFSMTFGYGYDWINYNDFYYDSIYTTTLPFEPGLFYLMKLFVSFDFPFKYLVFIIYLFIYYCCYSFCKKMNNPMIAFYCMFSLLGFYMFSEQFRQGIALGIILLGLSRTNKEYPWKILPYIIVASFFHVSALTALLYNLIFIDNERRLKLNVIFITLFIASLLIVLSSPGIISFIPYIGDKVSDYSSLLGNNGFSFLLYMLQQKQSYVFLALLIISIIIFKQQKSKKILWAVLSTYFLLLTKMAQFLVRFGYYFVPFIVMGLDNYFESKSKKGYLYAYKTIFLLIIFIMSTIPFFISSYMKISTSPATIFDSKSEIENKISIRCEMVQLTGVGDGVIKRCY</sequence>
<keyword evidence="1" id="KW-0812">Transmembrane</keyword>
<feature type="transmembrane region" description="Helical" evidence="1">
    <location>
        <begin position="183"/>
        <end position="209"/>
    </location>
</feature>
<proteinExistence type="predicted"/>
<feature type="transmembrane region" description="Helical" evidence="1">
    <location>
        <begin position="105"/>
        <end position="121"/>
    </location>
</feature>
<evidence type="ECO:0000256" key="1">
    <source>
        <dbReference type="SAM" id="Phobius"/>
    </source>
</evidence>
<dbReference type="EMBL" id="AB924590">
    <property type="protein sequence ID" value="BAT23989.1"/>
    <property type="molecule type" value="Genomic_DNA"/>
</dbReference>
<keyword evidence="1" id="KW-0472">Membrane</keyword>
<feature type="transmembrane region" description="Helical" evidence="1">
    <location>
        <begin position="79"/>
        <end position="98"/>
    </location>
</feature>
<feature type="transmembrane region" description="Helical" evidence="1">
    <location>
        <begin position="306"/>
        <end position="327"/>
    </location>
</feature>
<accession>A0A0P0YSB6</accession>
<feature type="transmembrane region" description="Helical" evidence="1">
    <location>
        <begin position="148"/>
        <end position="171"/>
    </location>
</feature>
<name>A0A0P0YSB6_9ENTR</name>
<feature type="transmembrane region" description="Helical" evidence="1">
    <location>
        <begin position="236"/>
        <end position="252"/>
    </location>
</feature>
<protein>
    <submittedName>
        <fullName evidence="2">O-antigen and lipid-linked capsular repeat unit polymerase</fullName>
    </submittedName>
</protein>